<keyword evidence="3 5" id="KW-0418">Kinase</keyword>
<keyword evidence="5" id="KW-0472">Membrane</keyword>
<proteinExistence type="inferred from homology"/>
<sequence>MDQENEFIKKHKMPSFPHNSADVDKAELLTSGDTVHILYNSEDEEKSESTWETLHGQIDSLPFLEQQSWQKNDFEFSCMKQSIEQAVCNGFFPVRLPGRSFGSYLVLDEEKNHVGIFKPKDEEEYATRNPSWMGYFQKMFRLRFPRSGCILANQAYLSEVGASIVDEYLDLKIVPKTKVAYLASPTFNYSSAEKRKAEQQRERISGVNLPDKEFASKKLLDDKLQYELQLCLNGRGDENYAINMAAVDNRYAFPYRHPRRRRPYTYYWATLPLAKKPFSNETRSFILRKLNDMNYMSSLFLQLKSLFELDENFDKNYFTLQIMLMHGQIFNLKMALENRETPYELVKRRPVYIVPHPDDFTLPAGFLTDKLLQWLKRICRK</sequence>
<evidence type="ECO:0000256" key="4">
    <source>
        <dbReference type="ARBA" id="ARBA00022840"/>
    </source>
</evidence>
<dbReference type="PANTHER" id="PTHR12865:SF5">
    <property type="entry name" value="PHOSPHATIDYLINOSITOL 4-KINASE TYPE 2"/>
    <property type="match status" value="1"/>
</dbReference>
<keyword evidence="7" id="KW-1185">Reference proteome</keyword>
<comment type="caution">
    <text evidence="6">The sequence shown here is derived from an EMBL/GenBank/DDBJ whole genome shotgun (WGS) entry which is preliminary data.</text>
</comment>
<evidence type="ECO:0000256" key="5">
    <source>
        <dbReference type="RuleBase" id="RU367084"/>
    </source>
</evidence>
<dbReference type="PANTHER" id="PTHR12865">
    <property type="entry name" value="PHOSPHATIDYLINOSITOL 4-KINASE TYPE-II"/>
    <property type="match status" value="1"/>
</dbReference>
<comment type="similarity">
    <text evidence="5">Belongs to the PI3/PI4-kinase family. Type II PI4K subfamily.</text>
</comment>
<dbReference type="EMBL" id="JBEUSY010000319">
    <property type="protein sequence ID" value="KAL1238342.1"/>
    <property type="molecule type" value="Genomic_DNA"/>
</dbReference>
<name>A0ABR3KHA9_TRISP</name>
<dbReference type="Proteomes" id="UP001558632">
    <property type="component" value="Unassembled WGS sequence"/>
</dbReference>
<evidence type="ECO:0000256" key="1">
    <source>
        <dbReference type="ARBA" id="ARBA00022679"/>
    </source>
</evidence>
<comment type="subcellular location">
    <subcellularLocation>
        <location evidence="5">Membrane</location>
        <topology evidence="5">Peripheral membrane protein</topology>
    </subcellularLocation>
</comment>
<comment type="catalytic activity">
    <reaction evidence="5">
        <text>a 1,2-diacyl-sn-glycero-3-phospho-(1D-myo-inositol) + ATP = a 1,2-diacyl-sn-glycero-3-phospho-(1D-myo-inositol 4-phosphate) + ADP + H(+)</text>
        <dbReference type="Rhea" id="RHEA:19877"/>
        <dbReference type="ChEBI" id="CHEBI:15378"/>
        <dbReference type="ChEBI" id="CHEBI:30616"/>
        <dbReference type="ChEBI" id="CHEBI:57880"/>
        <dbReference type="ChEBI" id="CHEBI:58178"/>
        <dbReference type="ChEBI" id="CHEBI:456216"/>
        <dbReference type="EC" id="2.7.1.67"/>
    </reaction>
</comment>
<evidence type="ECO:0000313" key="7">
    <source>
        <dbReference type="Proteomes" id="UP001558632"/>
    </source>
</evidence>
<protein>
    <recommendedName>
        <fullName evidence="5">Phosphatidylinositol 4-kinase type 2</fullName>
        <ecNumber evidence="5">2.7.1.67</ecNumber>
    </recommendedName>
</protein>
<dbReference type="InterPro" id="IPR039756">
    <property type="entry name" value="Lsb6/PI4K2"/>
</dbReference>
<evidence type="ECO:0000256" key="3">
    <source>
        <dbReference type="ARBA" id="ARBA00022777"/>
    </source>
</evidence>
<keyword evidence="1 5" id="KW-0808">Transferase</keyword>
<accession>A0ABR3KHA9</accession>
<keyword evidence="2 5" id="KW-0547">Nucleotide-binding</keyword>
<evidence type="ECO:0000313" key="6">
    <source>
        <dbReference type="EMBL" id="KAL1238342.1"/>
    </source>
</evidence>
<reference evidence="6 7" key="1">
    <citation type="submission" date="2024-07" db="EMBL/GenBank/DDBJ databases">
        <title>Enhanced genomic and transcriptomic resources for Trichinella pseudospiralis and T. spiralis underpin the discovery of pronounced molecular differences between stages and species.</title>
        <authorList>
            <person name="Pasi K.K."/>
            <person name="La Rosa G."/>
            <person name="Gomez-Morales M.A."/>
            <person name="Tosini F."/>
            <person name="Sumanam S."/>
            <person name="Young N.D."/>
            <person name="Chang B.C."/>
            <person name="Robin G.B."/>
        </authorList>
    </citation>
    <scope>NUCLEOTIDE SEQUENCE [LARGE SCALE GENOMIC DNA]</scope>
    <source>
        <strain evidence="6">ISS534</strain>
    </source>
</reference>
<gene>
    <name evidence="6" type="ORF">TSPI_10696</name>
</gene>
<dbReference type="EC" id="2.7.1.67" evidence="5"/>
<organism evidence="6 7">
    <name type="scientific">Trichinella spiralis</name>
    <name type="common">Trichina worm</name>
    <dbReference type="NCBI Taxonomy" id="6334"/>
    <lineage>
        <taxon>Eukaryota</taxon>
        <taxon>Metazoa</taxon>
        <taxon>Ecdysozoa</taxon>
        <taxon>Nematoda</taxon>
        <taxon>Enoplea</taxon>
        <taxon>Dorylaimia</taxon>
        <taxon>Trichinellida</taxon>
        <taxon>Trichinellidae</taxon>
        <taxon>Trichinella</taxon>
    </lineage>
</organism>
<keyword evidence="4 5" id="KW-0067">ATP-binding</keyword>
<evidence type="ECO:0000256" key="2">
    <source>
        <dbReference type="ARBA" id="ARBA00022741"/>
    </source>
</evidence>